<name>A0A6A6T8L4_9PLEO</name>
<protein>
    <submittedName>
        <fullName evidence="3">NAD(P)-binding protein</fullName>
    </submittedName>
</protein>
<dbReference type="AlphaFoldDB" id="A0A6A6T8L4"/>
<evidence type="ECO:0000256" key="2">
    <source>
        <dbReference type="ARBA" id="ARBA00022857"/>
    </source>
</evidence>
<dbReference type="OrthoDB" id="1274115at2759"/>
<keyword evidence="2" id="KW-0521">NADP</keyword>
<dbReference type="PRINTS" id="PR00080">
    <property type="entry name" value="SDRFAMILY"/>
</dbReference>
<evidence type="ECO:0000313" key="4">
    <source>
        <dbReference type="Proteomes" id="UP000799324"/>
    </source>
</evidence>
<dbReference type="SUPFAM" id="SSF51735">
    <property type="entry name" value="NAD(P)-binding Rossmann-fold domains"/>
    <property type="match status" value="1"/>
</dbReference>
<dbReference type="Pfam" id="PF13561">
    <property type="entry name" value="adh_short_C2"/>
    <property type="match status" value="1"/>
</dbReference>
<proteinExistence type="inferred from homology"/>
<dbReference type="GO" id="GO:0006633">
    <property type="term" value="P:fatty acid biosynthetic process"/>
    <property type="evidence" value="ECO:0007669"/>
    <property type="project" value="TreeGrafter"/>
</dbReference>
<dbReference type="PROSITE" id="PS00061">
    <property type="entry name" value="ADH_SHORT"/>
    <property type="match status" value="1"/>
</dbReference>
<dbReference type="PRINTS" id="PR00081">
    <property type="entry name" value="GDHRDH"/>
</dbReference>
<dbReference type="PANTHER" id="PTHR42760:SF122">
    <property type="entry name" value="NAD(P)-BINDING PROTEIN"/>
    <property type="match status" value="1"/>
</dbReference>
<reference evidence="3" key="1">
    <citation type="journal article" date="2020" name="Stud. Mycol.">
        <title>101 Dothideomycetes genomes: a test case for predicting lifestyles and emergence of pathogens.</title>
        <authorList>
            <person name="Haridas S."/>
            <person name="Albert R."/>
            <person name="Binder M."/>
            <person name="Bloem J."/>
            <person name="Labutti K."/>
            <person name="Salamov A."/>
            <person name="Andreopoulos B."/>
            <person name="Baker S."/>
            <person name="Barry K."/>
            <person name="Bills G."/>
            <person name="Bluhm B."/>
            <person name="Cannon C."/>
            <person name="Castanera R."/>
            <person name="Culley D."/>
            <person name="Daum C."/>
            <person name="Ezra D."/>
            <person name="Gonzalez J."/>
            <person name="Henrissat B."/>
            <person name="Kuo A."/>
            <person name="Liang C."/>
            <person name="Lipzen A."/>
            <person name="Lutzoni F."/>
            <person name="Magnuson J."/>
            <person name="Mondo S."/>
            <person name="Nolan M."/>
            <person name="Ohm R."/>
            <person name="Pangilinan J."/>
            <person name="Park H.-J."/>
            <person name="Ramirez L."/>
            <person name="Alfaro M."/>
            <person name="Sun H."/>
            <person name="Tritt A."/>
            <person name="Yoshinaga Y."/>
            <person name="Zwiers L.-H."/>
            <person name="Turgeon B."/>
            <person name="Goodwin S."/>
            <person name="Spatafora J."/>
            <person name="Crous P."/>
            <person name="Grigoriev I."/>
        </authorList>
    </citation>
    <scope>NUCLEOTIDE SEQUENCE</scope>
    <source>
        <strain evidence="3">CBS 122681</strain>
    </source>
</reference>
<comment type="similarity">
    <text evidence="1">Belongs to the short-chain dehydrogenases/reductases (SDR) family.</text>
</comment>
<gene>
    <name evidence="3" type="ORF">K491DRAFT_692487</name>
</gene>
<dbReference type="GO" id="GO:0048038">
    <property type="term" value="F:quinone binding"/>
    <property type="evidence" value="ECO:0007669"/>
    <property type="project" value="TreeGrafter"/>
</dbReference>
<dbReference type="PANTHER" id="PTHR42760">
    <property type="entry name" value="SHORT-CHAIN DEHYDROGENASES/REDUCTASES FAMILY MEMBER"/>
    <property type="match status" value="1"/>
</dbReference>
<organism evidence="3 4">
    <name type="scientific">Lophiostoma macrostomum CBS 122681</name>
    <dbReference type="NCBI Taxonomy" id="1314788"/>
    <lineage>
        <taxon>Eukaryota</taxon>
        <taxon>Fungi</taxon>
        <taxon>Dikarya</taxon>
        <taxon>Ascomycota</taxon>
        <taxon>Pezizomycotina</taxon>
        <taxon>Dothideomycetes</taxon>
        <taxon>Pleosporomycetidae</taxon>
        <taxon>Pleosporales</taxon>
        <taxon>Lophiostomataceae</taxon>
        <taxon>Lophiostoma</taxon>
    </lineage>
</organism>
<evidence type="ECO:0000256" key="1">
    <source>
        <dbReference type="ARBA" id="ARBA00006484"/>
    </source>
</evidence>
<dbReference type="InterPro" id="IPR002347">
    <property type="entry name" value="SDR_fam"/>
</dbReference>
<keyword evidence="4" id="KW-1185">Reference proteome</keyword>
<dbReference type="InterPro" id="IPR036291">
    <property type="entry name" value="NAD(P)-bd_dom_sf"/>
</dbReference>
<dbReference type="Proteomes" id="UP000799324">
    <property type="component" value="Unassembled WGS sequence"/>
</dbReference>
<dbReference type="InterPro" id="IPR020904">
    <property type="entry name" value="Sc_DH/Rdtase_CS"/>
</dbReference>
<dbReference type="GO" id="GO:0016616">
    <property type="term" value="F:oxidoreductase activity, acting on the CH-OH group of donors, NAD or NADP as acceptor"/>
    <property type="evidence" value="ECO:0007669"/>
    <property type="project" value="TreeGrafter"/>
</dbReference>
<dbReference type="CDD" id="cd05233">
    <property type="entry name" value="SDR_c"/>
    <property type="match status" value="1"/>
</dbReference>
<sequence>MALSRRLAIIAGGFGGLGTATGRILRAKGAHLALLYAPFEKLRKDEVLENGYGKPESGDISTYECDITSEQSVATAFGSISKDISTAAFPSILINAAGYVSVQPLEDTSAEEASKNLDNNLLGPIIVSTAFARLFWENAEKTKASDGGHAVPPGRIVSISSQAAHTALDLHGAYCASKAGLMGLTRCMANEWGSRGITANTVSPTVAMTTLGKKAWADPERRDAFLKQIPTGRFAEPEEIGQAIAFLCRDDSGMINGADIRVDGGFTIH</sequence>
<evidence type="ECO:0000313" key="3">
    <source>
        <dbReference type="EMBL" id="KAF2655992.1"/>
    </source>
</evidence>
<accession>A0A6A6T8L4</accession>
<dbReference type="Gene3D" id="3.40.50.720">
    <property type="entry name" value="NAD(P)-binding Rossmann-like Domain"/>
    <property type="match status" value="1"/>
</dbReference>
<dbReference type="EMBL" id="MU004342">
    <property type="protein sequence ID" value="KAF2655992.1"/>
    <property type="molecule type" value="Genomic_DNA"/>
</dbReference>